<reference evidence="2" key="1">
    <citation type="submission" date="2021-06" db="EMBL/GenBank/DDBJ databases">
        <authorList>
            <person name="Huq M.A."/>
        </authorList>
    </citation>
    <scope>NUCLEOTIDE SEQUENCE</scope>
    <source>
        <strain evidence="2">MAH-26</strain>
    </source>
</reference>
<name>A0A9E2W8N0_9BACT</name>
<feature type="domain" description="DinB-like" evidence="1">
    <location>
        <begin position="32"/>
        <end position="162"/>
    </location>
</feature>
<evidence type="ECO:0000313" key="2">
    <source>
        <dbReference type="EMBL" id="MBV4358412.1"/>
    </source>
</evidence>
<dbReference type="EMBL" id="JAHSPG010000012">
    <property type="protein sequence ID" value="MBV4358412.1"/>
    <property type="molecule type" value="Genomic_DNA"/>
</dbReference>
<comment type="caution">
    <text evidence="2">The sequence shown here is derived from an EMBL/GenBank/DDBJ whole genome shotgun (WGS) entry which is preliminary data.</text>
</comment>
<dbReference type="AlphaFoldDB" id="A0A9E2W8N0"/>
<evidence type="ECO:0000313" key="3">
    <source>
        <dbReference type="Proteomes" id="UP000812270"/>
    </source>
</evidence>
<evidence type="ECO:0000259" key="1">
    <source>
        <dbReference type="Pfam" id="PF12867"/>
    </source>
</evidence>
<dbReference type="RefSeq" id="WP_217792093.1">
    <property type="nucleotide sequence ID" value="NZ_JAHSPG010000012.1"/>
</dbReference>
<dbReference type="InterPro" id="IPR024775">
    <property type="entry name" value="DinB-like"/>
</dbReference>
<protein>
    <submittedName>
        <fullName evidence="2">Metal-dependent hydrolase</fullName>
    </submittedName>
</protein>
<dbReference type="Proteomes" id="UP000812270">
    <property type="component" value="Unassembled WGS sequence"/>
</dbReference>
<dbReference type="Pfam" id="PF12867">
    <property type="entry name" value="DinB_2"/>
    <property type="match status" value="1"/>
</dbReference>
<gene>
    <name evidence="2" type="ORF">KTO63_14700</name>
</gene>
<dbReference type="HAMAP" id="MF_01256">
    <property type="entry name" value="YfiT_hydrol"/>
    <property type="match status" value="1"/>
</dbReference>
<dbReference type="InterPro" id="IPR023774">
    <property type="entry name" value="Put_metal_dep_hydrolase_YfiT"/>
</dbReference>
<organism evidence="2 3">
    <name type="scientific">Pinibacter aurantiacus</name>
    <dbReference type="NCBI Taxonomy" id="2851599"/>
    <lineage>
        <taxon>Bacteria</taxon>
        <taxon>Pseudomonadati</taxon>
        <taxon>Bacteroidota</taxon>
        <taxon>Chitinophagia</taxon>
        <taxon>Chitinophagales</taxon>
        <taxon>Chitinophagaceae</taxon>
        <taxon>Pinibacter</taxon>
    </lineage>
</organism>
<dbReference type="NCBIfam" id="NF009807">
    <property type="entry name" value="PRK13291.1"/>
    <property type="match status" value="1"/>
</dbReference>
<proteinExistence type="inferred from homology"/>
<accession>A0A9E2W8N0</accession>
<dbReference type="GO" id="GO:0016787">
    <property type="term" value="F:hydrolase activity"/>
    <property type="evidence" value="ECO:0007669"/>
    <property type="project" value="UniProtKB-KW"/>
</dbReference>
<sequence>MEDLRYPIGKFEPQPFSIEQLKRWADDIRYLPDLLENAILNLDEAQLQTPYRDGGWTIQQVVHHVPDSHMTAYIRFKLALTEDNPTIKPYDEAAWALLPDVENIPINISITLLHALHNRWHNLVINIKDEDWNRTVFHPEHNKEISLWNLLGMYAWHGKHHVMHVVRLRERMNW</sequence>
<keyword evidence="2" id="KW-0378">Hydrolase</keyword>
<keyword evidence="3" id="KW-1185">Reference proteome</keyword>